<dbReference type="InterPro" id="IPR017763">
    <property type="entry name" value="Cysteine_desulfurase_CsdE"/>
</dbReference>
<evidence type="ECO:0000313" key="7">
    <source>
        <dbReference type="Proteomes" id="UP000002490"/>
    </source>
</evidence>
<comment type="similarity">
    <text evidence="1">Belongs to the SufE family.</text>
</comment>
<sequence>MMIAPHPFGHDITATDLIEKFSAHKQWEDRYRQLILLAKQLPPLQEAWKKNELELTGCENRVWLGHQHLPDGTLHFYGDSEGRIVRGLLAVILTAVEGKTPQQVLAADPLALFEQLGLRQQLSTSRANGLQALAQGVQTIAAKYAER</sequence>
<dbReference type="Proteomes" id="UP000002490">
    <property type="component" value="Chromosome"/>
</dbReference>
<accession>A0A0H2W5U4</accession>
<reference evidence="6" key="3">
    <citation type="journal article" date="2004" name="DNA Res.">
        <title>Complete genome sequence of Yersinia pestis strain 91001, an isolate avirulent to humans.</title>
        <authorList>
            <person name="Song Y."/>
            <person name="Tong Z."/>
            <person name="Wang J."/>
            <person name="Wang L."/>
            <person name="Guo Z."/>
            <person name="Han Y."/>
            <person name="Zhang J."/>
            <person name="Pei D."/>
            <person name="Zhou D."/>
            <person name="Qin H."/>
            <person name="Pang X."/>
            <person name="Han Y."/>
            <person name="Zhai J."/>
            <person name="Li M."/>
            <person name="Cui B."/>
            <person name="Qi Z."/>
            <person name="Jin L."/>
            <person name="Dai R."/>
            <person name="Chen F."/>
            <person name="Li S."/>
            <person name="Ye C."/>
            <person name="Du Z."/>
            <person name="Lin W."/>
            <person name="Wang J."/>
            <person name="Yu J."/>
            <person name="Yang H."/>
            <person name="Wang J."/>
            <person name="Huang P."/>
            <person name="Yang R."/>
        </authorList>
    </citation>
    <scope>NUCLEOTIDE SEQUENCE [LARGE SCALE GENOMIC DNA]</scope>
    <source>
        <strain evidence="6">91001 / Biovar Mediaevalis</strain>
    </source>
</reference>
<dbReference type="SUPFAM" id="SSF82649">
    <property type="entry name" value="SufE/NifU"/>
    <property type="match status" value="1"/>
</dbReference>
<evidence type="ECO:0000256" key="1">
    <source>
        <dbReference type="ARBA" id="ARBA00010282"/>
    </source>
</evidence>
<reference evidence="5" key="4">
    <citation type="submission" date="2016-05" db="EMBL/GenBank/DDBJ databases">
        <title>Reannotation of Yersinia pestis strain 91001 based on omics data.</title>
        <authorList>
            <person name="Yiqing M."/>
        </authorList>
    </citation>
    <scope>NUCLEOTIDE SEQUENCE</scope>
    <source>
        <strain evidence="5">91001</strain>
    </source>
</reference>
<dbReference type="NCBIfam" id="TIGR03391">
    <property type="entry name" value="FeS_syn_CsdE"/>
    <property type="match status" value="1"/>
</dbReference>
<reference evidence="5" key="2">
    <citation type="submission" date="2003-04" db="EMBL/GenBank/DDBJ databases">
        <authorList>
            <person name="Song Y."/>
            <person name="Tong Z."/>
            <person name="Wang L."/>
            <person name="Han Y."/>
            <person name="Zhang J."/>
            <person name="Pei D."/>
            <person name="Wang J."/>
            <person name="Zhou D."/>
            <person name="Han Y."/>
            <person name="Pang X."/>
            <person name="Zhai J."/>
            <person name="Chen F."/>
            <person name="Qin H."/>
            <person name="Wang J."/>
            <person name="Li S."/>
            <person name="Guo Z."/>
            <person name="Ye C."/>
            <person name="Du Z."/>
            <person name="Lin W."/>
            <person name="Wang J."/>
            <person name="Yu J."/>
            <person name="Yang H."/>
            <person name="Wang J."/>
            <person name="Huang P."/>
            <person name="Yang R."/>
        </authorList>
    </citation>
    <scope>NUCLEOTIDE SEQUENCE</scope>
    <source>
        <strain evidence="5">91001</strain>
    </source>
</reference>
<dbReference type="AlphaFoldDB" id="A0A0H2W5U4"/>
<dbReference type="KEGG" id="ypm:YP_2824"/>
<name>A0A0H2W5U4_YERPE</name>
<dbReference type="GeneID" id="57977534"/>
<dbReference type="Proteomes" id="UP000001019">
    <property type="component" value="Chromosome"/>
</dbReference>
<reference evidence="4 7" key="1">
    <citation type="journal article" date="2002" name="J. Bacteriol.">
        <title>Genome sequence of Yersinia pestis KIM.</title>
        <authorList>
            <person name="Deng W."/>
            <person name="Burland V."/>
            <person name="Plunkett G.III."/>
            <person name="Boutin A."/>
            <person name="Mayhew G.F."/>
            <person name="Liss P."/>
            <person name="Perna N.T."/>
            <person name="Rose D.J."/>
            <person name="Mau B."/>
            <person name="Zhou S."/>
            <person name="Schwartz D.C."/>
            <person name="Fetherston J.D."/>
            <person name="Lindler L.E."/>
            <person name="Brubaker R.R."/>
            <person name="Plana G.V."/>
            <person name="Straley S.C."/>
            <person name="McDonough K.A."/>
            <person name="Nilles M.L."/>
            <person name="Matson J.S."/>
            <person name="Blattner F.R."/>
            <person name="Perry R.D."/>
        </authorList>
    </citation>
    <scope>NUCLEOTIDE SEQUENCE [LARGE SCALE GENOMIC DNA]</scope>
    <source>
        <strain evidence="4">KIM</strain>
        <strain evidence="7">KIM10+ / Biovar Mediaevalis</strain>
    </source>
</reference>
<organism evidence="5 6">
    <name type="scientific">Yersinia pestis</name>
    <dbReference type="NCBI Taxonomy" id="632"/>
    <lineage>
        <taxon>Bacteria</taxon>
        <taxon>Pseudomonadati</taxon>
        <taxon>Pseudomonadota</taxon>
        <taxon>Gammaproteobacteria</taxon>
        <taxon>Enterobacterales</taxon>
        <taxon>Yersiniaceae</taxon>
        <taxon>Yersinia</taxon>
    </lineage>
</organism>
<dbReference type="Gene3D" id="3.90.1010.10">
    <property type="match status" value="1"/>
</dbReference>
<dbReference type="EMBL" id="AE017042">
    <property type="protein sequence ID" value="AAS63008.1"/>
    <property type="molecule type" value="Genomic_DNA"/>
</dbReference>
<dbReference type="PIR" id="AB0126">
    <property type="entry name" value="AB0126"/>
</dbReference>
<feature type="domain" description="Fe-S metabolism associated" evidence="3">
    <location>
        <begin position="18"/>
        <end position="138"/>
    </location>
</feature>
<evidence type="ECO:0000313" key="5">
    <source>
        <dbReference type="EMBL" id="AAS63008.1"/>
    </source>
</evidence>
<evidence type="ECO:0000313" key="4">
    <source>
        <dbReference type="EMBL" id="AAM86707.1"/>
    </source>
</evidence>
<dbReference type="EMBL" id="AE009952">
    <property type="protein sequence ID" value="AAM86707.1"/>
    <property type="molecule type" value="Genomic_DNA"/>
</dbReference>
<feature type="active site" description="Cysteine persulfide intermediate" evidence="2">
    <location>
        <position position="58"/>
    </location>
</feature>
<dbReference type="RefSeq" id="WP_002212115.1">
    <property type="nucleotide sequence ID" value="NZ_CP009492.1"/>
</dbReference>
<dbReference type="PANTHER" id="PTHR43597">
    <property type="entry name" value="SULFUR ACCEPTOR PROTEIN CSDE"/>
    <property type="match status" value="1"/>
</dbReference>
<protein>
    <submittedName>
        <fullName evidence="5">SufE protein</fullName>
    </submittedName>
</protein>
<evidence type="ECO:0000259" key="3">
    <source>
        <dbReference type="Pfam" id="PF02657"/>
    </source>
</evidence>
<dbReference type="Pfam" id="PF02657">
    <property type="entry name" value="SufE"/>
    <property type="match status" value="1"/>
</dbReference>
<dbReference type="KEGG" id="ypk:y3157"/>
<gene>
    <name evidence="4" type="ordered locus">y3157</name>
    <name evidence="5" type="ordered locus">YP_2824</name>
</gene>
<evidence type="ECO:0000256" key="2">
    <source>
        <dbReference type="PIRSR" id="PIRSR617763-1"/>
    </source>
</evidence>
<dbReference type="InterPro" id="IPR003808">
    <property type="entry name" value="Fe-S_metab-assoc_dom"/>
</dbReference>
<dbReference type="PANTHER" id="PTHR43597:SF5">
    <property type="entry name" value="SUFE-LIKE PROTEIN 2, CHLOROPLASTIC"/>
    <property type="match status" value="1"/>
</dbReference>
<evidence type="ECO:0000313" key="6">
    <source>
        <dbReference type="Proteomes" id="UP000001019"/>
    </source>
</evidence>
<proteinExistence type="inferred from homology"/>